<evidence type="ECO:0000256" key="3">
    <source>
        <dbReference type="ARBA" id="ARBA00022679"/>
    </source>
</evidence>
<evidence type="ECO:0000256" key="7">
    <source>
        <dbReference type="ARBA" id="ARBA00025211"/>
    </source>
</evidence>
<dbReference type="Proteomes" id="UP001501337">
    <property type="component" value="Unassembled WGS sequence"/>
</dbReference>
<evidence type="ECO:0000256" key="5">
    <source>
        <dbReference type="ARBA" id="ARBA00022823"/>
    </source>
</evidence>
<evidence type="ECO:0000256" key="10">
    <source>
        <dbReference type="SAM" id="MobiDB-lite"/>
    </source>
</evidence>
<organism evidence="13 14">
    <name type="scientific">Allohahella marinimesophila</name>
    <dbReference type="NCBI Taxonomy" id="1054972"/>
    <lineage>
        <taxon>Bacteria</taxon>
        <taxon>Pseudomonadati</taxon>
        <taxon>Pseudomonadota</taxon>
        <taxon>Gammaproteobacteria</taxon>
        <taxon>Oceanospirillales</taxon>
        <taxon>Hahellaceae</taxon>
        <taxon>Allohahella</taxon>
    </lineage>
</organism>
<dbReference type="PROSITE" id="PS51826">
    <property type="entry name" value="PSBD"/>
    <property type="match status" value="1"/>
</dbReference>
<comment type="caution">
    <text evidence="13">The sequence shown here is derived from an EMBL/GenBank/DDBJ whole genome shotgun (WGS) entry which is preliminary data.</text>
</comment>
<proteinExistence type="inferred from homology"/>
<keyword evidence="14" id="KW-1185">Reference proteome</keyword>
<keyword evidence="5 9" id="KW-0450">Lipoyl</keyword>
<dbReference type="InterPro" id="IPR050743">
    <property type="entry name" value="2-oxoacid_DH_E2_comp"/>
</dbReference>
<protein>
    <recommendedName>
        <fullName evidence="9">Acetyltransferase component of pyruvate dehydrogenase complex</fullName>
        <ecNumber evidence="9">2.3.1.12</ecNumber>
    </recommendedName>
</protein>
<dbReference type="Gene3D" id="4.10.320.10">
    <property type="entry name" value="E3-binding domain"/>
    <property type="match status" value="1"/>
</dbReference>
<evidence type="ECO:0000256" key="4">
    <source>
        <dbReference type="ARBA" id="ARBA00022737"/>
    </source>
</evidence>
<dbReference type="Gene3D" id="2.40.50.100">
    <property type="match status" value="2"/>
</dbReference>
<dbReference type="InterPro" id="IPR004167">
    <property type="entry name" value="PSBD"/>
</dbReference>
<feature type="domain" description="Lipoyl-binding" evidence="11">
    <location>
        <begin position="2"/>
        <end position="76"/>
    </location>
</feature>
<feature type="compositionally biased region" description="Acidic residues" evidence="10">
    <location>
        <begin position="71"/>
        <end position="82"/>
    </location>
</feature>
<comment type="function">
    <text evidence="7">The pyruvate dehydrogenase complex catalyzes the overall conversion of pyruvate to acetyl-CoA and CO(2). It contains multiple copies of three enzymatic components: pyruvate dehydrogenase (E1), dihydrolipoamide acetyltransferase (E2) and lipoamide dehydrogenase (E3).</text>
</comment>
<dbReference type="SUPFAM" id="SSF47005">
    <property type="entry name" value="Peripheral subunit-binding domain of 2-oxo acid dehydrogenase complex"/>
    <property type="match status" value="1"/>
</dbReference>
<dbReference type="EMBL" id="BAABBO010000018">
    <property type="protein sequence ID" value="GAA3974686.1"/>
    <property type="molecule type" value="Genomic_DNA"/>
</dbReference>
<dbReference type="PROSITE" id="PS50968">
    <property type="entry name" value="BIOTINYL_LIPOYL"/>
    <property type="match status" value="2"/>
</dbReference>
<dbReference type="InterPro" id="IPR006256">
    <property type="entry name" value="AcTrfase_Pyrv_DH_cplx"/>
</dbReference>
<evidence type="ECO:0000256" key="6">
    <source>
        <dbReference type="ARBA" id="ARBA00023315"/>
    </source>
</evidence>
<feature type="compositionally biased region" description="Basic and acidic residues" evidence="10">
    <location>
        <begin position="83"/>
        <end position="95"/>
    </location>
</feature>
<comment type="catalytic activity">
    <reaction evidence="8 9">
        <text>N(6)-[(R)-dihydrolipoyl]-L-lysyl-[protein] + acetyl-CoA = N(6)-[(R)-S(8)-acetyldihydrolipoyl]-L-lysyl-[protein] + CoA</text>
        <dbReference type="Rhea" id="RHEA:17017"/>
        <dbReference type="Rhea" id="RHEA-COMP:10475"/>
        <dbReference type="Rhea" id="RHEA-COMP:10478"/>
        <dbReference type="ChEBI" id="CHEBI:57287"/>
        <dbReference type="ChEBI" id="CHEBI:57288"/>
        <dbReference type="ChEBI" id="CHEBI:83100"/>
        <dbReference type="ChEBI" id="CHEBI:83111"/>
        <dbReference type="EC" id="2.3.1.12"/>
    </reaction>
</comment>
<dbReference type="PANTHER" id="PTHR43178">
    <property type="entry name" value="DIHYDROLIPOAMIDE ACETYLTRANSFERASE COMPONENT OF PYRUVATE DEHYDROGENASE COMPLEX"/>
    <property type="match status" value="1"/>
</dbReference>
<evidence type="ECO:0000256" key="1">
    <source>
        <dbReference type="ARBA" id="ARBA00007317"/>
    </source>
</evidence>
<dbReference type="Gene3D" id="3.30.559.10">
    <property type="entry name" value="Chloramphenicol acetyltransferase-like domain"/>
    <property type="match status" value="1"/>
</dbReference>
<feature type="compositionally biased region" description="Acidic residues" evidence="10">
    <location>
        <begin position="96"/>
        <end position="131"/>
    </location>
</feature>
<keyword evidence="6 9" id="KW-0012">Acyltransferase</keyword>
<dbReference type="Pfam" id="PF02817">
    <property type="entry name" value="E3_binding"/>
    <property type="match status" value="1"/>
</dbReference>
<feature type="domain" description="Peripheral subunit-binding (PSBD)" evidence="12">
    <location>
        <begin position="296"/>
        <end position="333"/>
    </location>
</feature>
<evidence type="ECO:0000313" key="14">
    <source>
        <dbReference type="Proteomes" id="UP001501337"/>
    </source>
</evidence>
<dbReference type="InterPro" id="IPR011053">
    <property type="entry name" value="Single_hybrid_motif"/>
</dbReference>
<dbReference type="NCBIfam" id="TIGR01348">
    <property type="entry name" value="PDHac_trf_long"/>
    <property type="match status" value="1"/>
</dbReference>
<dbReference type="InterPro" id="IPR000089">
    <property type="entry name" value="Biotin_lipoyl"/>
</dbReference>
<accession>A0ABP7Q3V2</accession>
<evidence type="ECO:0000256" key="2">
    <source>
        <dbReference type="ARBA" id="ARBA00011484"/>
    </source>
</evidence>
<evidence type="ECO:0000256" key="9">
    <source>
        <dbReference type="RuleBase" id="RU361137"/>
    </source>
</evidence>
<dbReference type="SUPFAM" id="SSF52777">
    <property type="entry name" value="CoA-dependent acyltransferases"/>
    <property type="match status" value="1"/>
</dbReference>
<keyword evidence="3 9" id="KW-0808">Transferase</keyword>
<dbReference type="InterPro" id="IPR003016">
    <property type="entry name" value="2-oxoA_DH_lipoyl-BS"/>
</dbReference>
<feature type="region of interest" description="Disordered" evidence="10">
    <location>
        <begin position="40"/>
        <end position="162"/>
    </location>
</feature>
<name>A0ABP7Q3V2_9GAMM</name>
<dbReference type="InterPro" id="IPR036625">
    <property type="entry name" value="E3-bd_dom_sf"/>
</dbReference>
<dbReference type="Pfam" id="PF00364">
    <property type="entry name" value="Biotin_lipoyl"/>
    <property type="match status" value="2"/>
</dbReference>
<keyword evidence="4" id="KW-0677">Repeat</keyword>
<evidence type="ECO:0000259" key="12">
    <source>
        <dbReference type="PROSITE" id="PS51826"/>
    </source>
</evidence>
<dbReference type="RefSeq" id="WP_344808745.1">
    <property type="nucleotide sequence ID" value="NZ_BAABBO010000018.1"/>
</dbReference>
<evidence type="ECO:0000256" key="8">
    <source>
        <dbReference type="ARBA" id="ARBA00048370"/>
    </source>
</evidence>
<dbReference type="Pfam" id="PF00198">
    <property type="entry name" value="2-oxoacid_dh"/>
    <property type="match status" value="1"/>
</dbReference>
<feature type="compositionally biased region" description="Basic and acidic residues" evidence="10">
    <location>
        <begin position="252"/>
        <end position="289"/>
    </location>
</feature>
<dbReference type="SUPFAM" id="SSF51230">
    <property type="entry name" value="Single hybrid motif"/>
    <property type="match status" value="2"/>
</dbReference>
<dbReference type="InterPro" id="IPR001078">
    <property type="entry name" value="2-oxoacid_DH_actylTfrase"/>
</dbReference>
<feature type="domain" description="Lipoyl-binding" evidence="11">
    <location>
        <begin position="151"/>
        <end position="225"/>
    </location>
</feature>
<feature type="compositionally biased region" description="Low complexity" evidence="10">
    <location>
        <begin position="242"/>
        <end position="251"/>
    </location>
</feature>
<comment type="subunit">
    <text evidence="2 9">Forms a 24-polypeptide structural core with octahedral symmetry.</text>
</comment>
<comment type="similarity">
    <text evidence="1 9">Belongs to the 2-oxoacid dehydrogenase family.</text>
</comment>
<dbReference type="EC" id="2.3.1.12" evidence="9"/>
<feature type="compositionally biased region" description="Basic and acidic residues" evidence="10">
    <location>
        <begin position="132"/>
        <end position="143"/>
    </location>
</feature>
<dbReference type="PROSITE" id="PS00189">
    <property type="entry name" value="LIPOYL"/>
    <property type="match status" value="2"/>
</dbReference>
<reference evidence="14" key="1">
    <citation type="journal article" date="2019" name="Int. J. Syst. Evol. Microbiol.">
        <title>The Global Catalogue of Microorganisms (GCM) 10K type strain sequencing project: providing services to taxonomists for standard genome sequencing and annotation.</title>
        <authorList>
            <consortium name="The Broad Institute Genomics Platform"/>
            <consortium name="The Broad Institute Genome Sequencing Center for Infectious Disease"/>
            <person name="Wu L."/>
            <person name="Ma J."/>
        </authorList>
    </citation>
    <scope>NUCLEOTIDE SEQUENCE [LARGE SCALE GENOMIC DNA]</scope>
    <source>
        <strain evidence="14">JCM 17555</strain>
    </source>
</reference>
<dbReference type="PANTHER" id="PTHR43178:SF2">
    <property type="entry name" value="DIHYDROLIPOYLLYSINE-RESIDUE ACETYLTRANSFERASE COMPONENT OF PYRUVATE DEHYDROGENASE COMPLEX"/>
    <property type="match status" value="1"/>
</dbReference>
<sequence>MSKEIKVPDLGGASDVEVIEIYVSEGDDIAAEDSILAMESDKASMDIPAPEGGRIKSIKVKVGDKLSEGDVIAEFEEADDENGGDKDKASEHDEATDAEDDDLEADDRDEDDSAESEETSSSDAESDADAEDRDKDAVERSSNAEDEGGSTEVLTVPDLGDFDEVPVIEISVAVGDVIKAEDSLVVLESDKATMDVPASKGGKVVEILVSVNDKVKQGSPVVRIEVEGGSQGSADRSEKQKSSAGSQSAAKQSDEKAKSAAEKDSGDDSESRKAEQAPKKRREATDGREPASSAVHAGPAVRKLARELGVNLGDVEGSGPKHRILKDDLQDFVKSNMKAVGKAGSAGGGLRVASVPLPDFSQFGETSRQAMTKIQKLTAENMSRSWQTVPHVTQFDDADITELEAFRKAQKAAAERQNTKLTILPFLLKACAIALKRIPQFNVAQDFDRHEVVHKQYIHIGMAVDTPSGLLVPVIRNVDEKSIWDIARECIELANKARDKKLKSSEMQGGCFTISSLGAIGGTAFTPIVNTPEVAILGVSRASIKPVYIDGDFQPRLMLPLSLSYDHRAVNGADAARFTSLLGELLGDIRHMLL</sequence>
<feature type="region of interest" description="Disordered" evidence="10">
    <location>
        <begin position="218"/>
        <end position="300"/>
    </location>
</feature>
<dbReference type="InterPro" id="IPR023213">
    <property type="entry name" value="CAT-like_dom_sf"/>
</dbReference>
<comment type="cofactor">
    <cofactor evidence="9">
        <name>(R)-lipoate</name>
        <dbReference type="ChEBI" id="CHEBI:83088"/>
    </cofactor>
    <text evidence="9">Binds 2 lipoyl cofactors covalently.</text>
</comment>
<gene>
    <name evidence="13" type="primary">aceF_2</name>
    <name evidence="13" type="ORF">GCM10022278_34650</name>
</gene>
<evidence type="ECO:0000259" key="11">
    <source>
        <dbReference type="PROSITE" id="PS50968"/>
    </source>
</evidence>
<evidence type="ECO:0000313" key="13">
    <source>
        <dbReference type="EMBL" id="GAA3974686.1"/>
    </source>
</evidence>
<dbReference type="CDD" id="cd06849">
    <property type="entry name" value="lipoyl_domain"/>
    <property type="match status" value="2"/>
</dbReference>